<dbReference type="InterPro" id="IPR036374">
    <property type="entry name" value="OxRdtase_Mopterin-bd_sf"/>
</dbReference>
<dbReference type="SUPFAM" id="SSF56524">
    <property type="entry name" value="Oxidoreductase molybdopterin-binding domain"/>
    <property type="match status" value="1"/>
</dbReference>
<evidence type="ECO:0000313" key="2">
    <source>
        <dbReference type="Proteomes" id="UP000034491"/>
    </source>
</evidence>
<evidence type="ECO:0008006" key="3">
    <source>
        <dbReference type="Google" id="ProtNLM"/>
    </source>
</evidence>
<accession>A0A0M2R5V1</accession>
<comment type="caution">
    <text evidence="1">The sequence shown here is derived from an EMBL/GenBank/DDBJ whole genome shotgun (WGS) entry which is preliminary data.</text>
</comment>
<dbReference type="EMBL" id="LANI01000025">
    <property type="protein sequence ID" value="KKJ75824.1"/>
    <property type="molecule type" value="Genomic_DNA"/>
</dbReference>
<gene>
    <name evidence="1" type="ORF">WH95_16505</name>
</gene>
<keyword evidence="2" id="KW-1185">Reference proteome</keyword>
<dbReference type="AlphaFoldDB" id="A0A0M2R5V1"/>
<name>A0A0M2R5V1_9PROT</name>
<dbReference type="Proteomes" id="UP000034491">
    <property type="component" value="Unassembled WGS sequence"/>
</dbReference>
<proteinExistence type="predicted"/>
<reference evidence="1 2" key="1">
    <citation type="submission" date="2015-03" db="EMBL/GenBank/DDBJ databases">
        <title>Genome sequence of Kiloniella sp. P1-1, isolated from the gut microflora of Pacific white shrimp, Penaeus vannamei.</title>
        <authorList>
            <person name="Shao Z."/>
            <person name="Wang L."/>
            <person name="Li X."/>
        </authorList>
    </citation>
    <scope>NUCLEOTIDE SEQUENCE [LARGE SCALE GENOMIC DNA]</scope>
    <source>
        <strain evidence="1 2">P1-1</strain>
    </source>
</reference>
<protein>
    <recommendedName>
        <fullName evidence="3">Oxidoreductase molybdopterin-binding domain-containing protein</fullName>
    </recommendedName>
</protein>
<sequence>MTVAKSLVLSVLIFVGAFLSVFINAYADTNLVVPFTQKLETSISNKRVLLVKSGEAVTKFRVKDLEQLSLYEASVPPIWVNEAGKYQGVLLLDILKAADMDGVKRVKLVALNGYAIDLALSKWPGKCLFIATRHLMREIRVEMKGPTRLLIPCMIDPDGKNYAEISTANWIWNLKEIHVLD</sequence>
<evidence type="ECO:0000313" key="1">
    <source>
        <dbReference type="EMBL" id="KKJ75824.1"/>
    </source>
</evidence>
<organism evidence="1 2">
    <name type="scientific">Kiloniella litopenaei</name>
    <dbReference type="NCBI Taxonomy" id="1549748"/>
    <lineage>
        <taxon>Bacteria</taxon>
        <taxon>Pseudomonadati</taxon>
        <taxon>Pseudomonadota</taxon>
        <taxon>Alphaproteobacteria</taxon>
        <taxon>Rhodospirillales</taxon>
        <taxon>Kiloniellaceae</taxon>
        <taxon>Kiloniella</taxon>
    </lineage>
</organism>